<organism evidence="12 13">
    <name type="scientific">Arthrobacter cavernae</name>
    <dbReference type="NCBI Taxonomy" id="2817681"/>
    <lineage>
        <taxon>Bacteria</taxon>
        <taxon>Bacillati</taxon>
        <taxon>Actinomycetota</taxon>
        <taxon>Actinomycetes</taxon>
        <taxon>Micrococcales</taxon>
        <taxon>Micrococcaceae</taxon>
        <taxon>Arthrobacter</taxon>
    </lineage>
</organism>
<reference evidence="12" key="1">
    <citation type="submission" date="2021-03" db="EMBL/GenBank/DDBJ databases">
        <title>A new species, PO-11, isolated from a karst cave deposit.</title>
        <authorList>
            <person name="Zhaoxiaoyong W."/>
        </authorList>
    </citation>
    <scope>NUCLEOTIDE SEQUENCE</scope>
    <source>
        <strain evidence="12">PO-11</strain>
    </source>
</reference>
<evidence type="ECO:0000256" key="10">
    <source>
        <dbReference type="SAM" id="Phobius"/>
    </source>
</evidence>
<evidence type="ECO:0000313" key="13">
    <source>
        <dbReference type="Proteomes" id="UP000664164"/>
    </source>
</evidence>
<feature type="transmembrane region" description="Helical" evidence="10">
    <location>
        <begin position="201"/>
        <end position="220"/>
    </location>
</feature>
<evidence type="ECO:0000256" key="3">
    <source>
        <dbReference type="ARBA" id="ARBA00022448"/>
    </source>
</evidence>
<feature type="compositionally biased region" description="Polar residues" evidence="9">
    <location>
        <begin position="1"/>
        <end position="10"/>
    </location>
</feature>
<dbReference type="GO" id="GO:0005886">
    <property type="term" value="C:plasma membrane"/>
    <property type="evidence" value="ECO:0007669"/>
    <property type="project" value="UniProtKB-SubCell"/>
</dbReference>
<dbReference type="SUPFAM" id="SSF103473">
    <property type="entry name" value="MFS general substrate transporter"/>
    <property type="match status" value="1"/>
</dbReference>
<proteinExistence type="inferred from homology"/>
<keyword evidence="7 10" id="KW-1133">Transmembrane helix</keyword>
<dbReference type="Gene3D" id="1.20.1250.20">
    <property type="entry name" value="MFS general substrate transporter like domains"/>
    <property type="match status" value="2"/>
</dbReference>
<dbReference type="PROSITE" id="PS00217">
    <property type="entry name" value="SUGAR_TRANSPORT_2"/>
    <property type="match status" value="1"/>
</dbReference>
<feature type="transmembrane region" description="Helical" evidence="10">
    <location>
        <begin position="377"/>
        <end position="396"/>
    </location>
</feature>
<dbReference type="Proteomes" id="UP000664164">
    <property type="component" value="Unassembled WGS sequence"/>
</dbReference>
<evidence type="ECO:0000256" key="4">
    <source>
        <dbReference type="ARBA" id="ARBA00022475"/>
    </source>
</evidence>
<feature type="transmembrane region" description="Helical" evidence="10">
    <location>
        <begin position="408"/>
        <end position="426"/>
    </location>
</feature>
<dbReference type="Pfam" id="PF00083">
    <property type="entry name" value="Sugar_tr"/>
    <property type="match status" value="1"/>
</dbReference>
<dbReference type="InterPro" id="IPR005828">
    <property type="entry name" value="MFS_sugar_transport-like"/>
</dbReference>
<dbReference type="InterPro" id="IPR036259">
    <property type="entry name" value="MFS_trans_sf"/>
</dbReference>
<feature type="transmembrane region" description="Helical" evidence="10">
    <location>
        <begin position="102"/>
        <end position="122"/>
    </location>
</feature>
<evidence type="ECO:0000256" key="5">
    <source>
        <dbReference type="ARBA" id="ARBA00022692"/>
    </source>
</evidence>
<feature type="transmembrane region" description="Helical" evidence="10">
    <location>
        <begin position="62"/>
        <end position="81"/>
    </location>
</feature>
<evidence type="ECO:0000256" key="8">
    <source>
        <dbReference type="ARBA" id="ARBA00023136"/>
    </source>
</evidence>
<keyword evidence="3" id="KW-0813">Transport</keyword>
<gene>
    <name evidence="12" type="ORF">J1902_15310</name>
</gene>
<dbReference type="InterPro" id="IPR005829">
    <property type="entry name" value="Sugar_transporter_CS"/>
</dbReference>
<protein>
    <submittedName>
        <fullName evidence="12">MFS transporter</fullName>
    </submittedName>
</protein>
<feature type="transmembrane region" description="Helical" evidence="10">
    <location>
        <begin position="253"/>
        <end position="273"/>
    </location>
</feature>
<feature type="transmembrane region" description="Helical" evidence="10">
    <location>
        <begin position="285"/>
        <end position="305"/>
    </location>
</feature>
<comment type="caution">
    <text evidence="12">The sequence shown here is derived from an EMBL/GenBank/DDBJ whole genome shotgun (WGS) entry which is preliminary data.</text>
</comment>
<evidence type="ECO:0000256" key="6">
    <source>
        <dbReference type="ARBA" id="ARBA00022847"/>
    </source>
</evidence>
<sequence>MANAISNDTQAAPLVTPSPTSGRIPRRQLASAAVGNLIEWFDWNAYAFLSIYFATQFFPKDASPLVALMGTFGILAVGFLVRPLSSLILGKVSDLVGRRFTLLITVYGMGIGSLMIAVAPTYEQVGVLAPVLLLLARIIHGICIGGEYGAMSAFAMEIAPQGKRGQIGGMLNAVAVLGQIFVVVLVLGAAWILPAADMVEYGWRIIFGIGAALSLAGIWIRRGMKETAADHSSGDKPGLFTAFAKHPRQAVQVVGLTLGFTAMVYVWGSYMPAYAKTYGGLDPKYGMIATLVSLVAALVGALIAGPLSDKYGRRKTMLAAGVILAGGTIPAMGLISDSLATLMILQSAAMLVLALLQASSMAAYCELFPRKVRASGIGFPYSLTVALIGGTAPMVGTQFAAWNIGGAFPWYVAGLMAVSVFFYATMKETAFKPLPE</sequence>
<evidence type="ECO:0000313" key="12">
    <source>
        <dbReference type="EMBL" id="MBO1269316.1"/>
    </source>
</evidence>
<feature type="transmembrane region" description="Helical" evidence="10">
    <location>
        <begin position="128"/>
        <end position="150"/>
    </location>
</feature>
<comment type="subcellular location">
    <subcellularLocation>
        <location evidence="1">Cell membrane</location>
        <topology evidence="1">Multi-pass membrane protein</topology>
    </subcellularLocation>
</comment>
<keyword evidence="13" id="KW-1185">Reference proteome</keyword>
<keyword evidence="4" id="KW-1003">Cell membrane</keyword>
<evidence type="ECO:0000256" key="1">
    <source>
        <dbReference type="ARBA" id="ARBA00004651"/>
    </source>
</evidence>
<keyword evidence="6" id="KW-0769">Symport</keyword>
<dbReference type="InterPro" id="IPR020846">
    <property type="entry name" value="MFS_dom"/>
</dbReference>
<dbReference type="Pfam" id="PF07690">
    <property type="entry name" value="MFS_1"/>
    <property type="match status" value="1"/>
</dbReference>
<feature type="transmembrane region" description="Helical" evidence="10">
    <location>
        <begin position="317"/>
        <end position="336"/>
    </location>
</feature>
<feature type="transmembrane region" description="Helical" evidence="10">
    <location>
        <begin position="342"/>
        <end position="365"/>
    </location>
</feature>
<dbReference type="RefSeq" id="WP_207617169.1">
    <property type="nucleotide sequence ID" value="NZ_JAFNLL010000040.1"/>
</dbReference>
<feature type="transmembrane region" description="Helical" evidence="10">
    <location>
        <begin position="171"/>
        <end position="195"/>
    </location>
</feature>
<keyword evidence="5 10" id="KW-0812">Transmembrane</keyword>
<evidence type="ECO:0000256" key="2">
    <source>
        <dbReference type="ARBA" id="ARBA00008240"/>
    </source>
</evidence>
<comment type="similarity">
    <text evidence="2">Belongs to the major facilitator superfamily. Metabolite:H+ Symporter (MHS) family (TC 2.A.1.6) family.</text>
</comment>
<evidence type="ECO:0000256" key="9">
    <source>
        <dbReference type="SAM" id="MobiDB-lite"/>
    </source>
</evidence>
<dbReference type="AlphaFoldDB" id="A0A939HG67"/>
<feature type="domain" description="Major facilitator superfamily (MFS) profile" evidence="11">
    <location>
        <begin position="28"/>
        <end position="430"/>
    </location>
</feature>
<dbReference type="PROSITE" id="PS50850">
    <property type="entry name" value="MFS"/>
    <property type="match status" value="1"/>
</dbReference>
<keyword evidence="8 10" id="KW-0472">Membrane</keyword>
<evidence type="ECO:0000259" key="11">
    <source>
        <dbReference type="PROSITE" id="PS50850"/>
    </source>
</evidence>
<dbReference type="PANTHER" id="PTHR43528:SF1">
    <property type="entry name" value="ALPHA-KETOGLUTARATE PERMEASE"/>
    <property type="match status" value="1"/>
</dbReference>
<dbReference type="PROSITE" id="PS00216">
    <property type="entry name" value="SUGAR_TRANSPORT_1"/>
    <property type="match status" value="2"/>
</dbReference>
<dbReference type="InterPro" id="IPR051084">
    <property type="entry name" value="H+-coupled_symporters"/>
</dbReference>
<dbReference type="PANTHER" id="PTHR43528">
    <property type="entry name" value="ALPHA-KETOGLUTARATE PERMEASE"/>
    <property type="match status" value="1"/>
</dbReference>
<evidence type="ECO:0000256" key="7">
    <source>
        <dbReference type="ARBA" id="ARBA00022989"/>
    </source>
</evidence>
<dbReference type="InterPro" id="IPR011701">
    <property type="entry name" value="MFS"/>
</dbReference>
<dbReference type="EMBL" id="JAFNLL010000040">
    <property type="protein sequence ID" value="MBO1269316.1"/>
    <property type="molecule type" value="Genomic_DNA"/>
</dbReference>
<name>A0A939HG67_9MICC</name>
<accession>A0A939HG67</accession>
<feature type="region of interest" description="Disordered" evidence="9">
    <location>
        <begin position="1"/>
        <end position="21"/>
    </location>
</feature>
<dbReference type="GO" id="GO:0015293">
    <property type="term" value="F:symporter activity"/>
    <property type="evidence" value="ECO:0007669"/>
    <property type="project" value="UniProtKB-KW"/>
</dbReference>